<reference evidence="3 4" key="1">
    <citation type="submission" date="2020-08" db="EMBL/GenBank/DDBJ databases">
        <title>Plant Genome Project.</title>
        <authorList>
            <person name="Zhang R.-G."/>
        </authorList>
    </citation>
    <scope>NUCLEOTIDE SEQUENCE [LARGE SCALE GENOMIC DNA]</scope>
    <source>
        <tissue evidence="3">Rhizome</tissue>
    </source>
</reference>
<feature type="region of interest" description="Disordered" evidence="1">
    <location>
        <begin position="43"/>
        <end position="77"/>
    </location>
</feature>
<feature type="domain" description="Retrovirus-related Pol polyprotein from transposon TNT 1-94-like beta-barrel" evidence="2">
    <location>
        <begin position="335"/>
        <end position="382"/>
    </location>
</feature>
<evidence type="ECO:0000313" key="4">
    <source>
        <dbReference type="Proteomes" id="UP000734854"/>
    </source>
</evidence>
<evidence type="ECO:0000259" key="2">
    <source>
        <dbReference type="Pfam" id="PF22936"/>
    </source>
</evidence>
<dbReference type="PANTHER" id="PTHR47592">
    <property type="entry name" value="PBF68 PROTEIN"/>
    <property type="match status" value="1"/>
</dbReference>
<accession>A0A8J5LWW3</accession>
<organism evidence="3 4">
    <name type="scientific">Zingiber officinale</name>
    <name type="common">Ginger</name>
    <name type="synonym">Amomum zingiber</name>
    <dbReference type="NCBI Taxonomy" id="94328"/>
    <lineage>
        <taxon>Eukaryota</taxon>
        <taxon>Viridiplantae</taxon>
        <taxon>Streptophyta</taxon>
        <taxon>Embryophyta</taxon>
        <taxon>Tracheophyta</taxon>
        <taxon>Spermatophyta</taxon>
        <taxon>Magnoliopsida</taxon>
        <taxon>Liliopsida</taxon>
        <taxon>Zingiberales</taxon>
        <taxon>Zingiberaceae</taxon>
        <taxon>Zingiber</taxon>
    </lineage>
</organism>
<evidence type="ECO:0000313" key="3">
    <source>
        <dbReference type="EMBL" id="KAG6538623.1"/>
    </source>
</evidence>
<dbReference type="PANTHER" id="PTHR47592:SF27">
    <property type="entry name" value="OS08G0421700 PROTEIN"/>
    <property type="match status" value="1"/>
</dbReference>
<dbReference type="Proteomes" id="UP000734854">
    <property type="component" value="Unassembled WGS sequence"/>
</dbReference>
<sequence>MARAEWDGGAANLGHSVALVRRRRLWRCFAENRRRRWCGSGEKMKRKMAGVSGQRSDFRRAPVGRDPERKTGNDHSESVCFSMQQLDDPLPLSLGMKQSRHMDAFMIDAWLLLTSCGSEIRVIAKVLATRMAAAIASLLDPDSRPALPLIALRIAPYCLGFCISTSDLSLGLDRTRTNFNRWKDKLIFFLTTLKVAYVLNLDLLASSPPTNDDSEELRKQRTKWEEDEVLCRGHILNTLSDMLYDLFTAAECRANSNAPSANVIESAEIIVAMVTLGVSAELHMGTPSSSKDWWYPFVEGRSSFSWEYGMGYFRAVAPRTRTLARGISSTPSYPEKARVKVLGKGDVHLQFTSDKELVLTNVLHVPSVIKNLVSADILHKKGLKAVIESNNAILSKITFFVGKAYACNEYRHWNVKEASTPFDPNLKVCDNNGNSVAQLEYASVIRSFMYVMGRTRPDISYVGEDETQDHLFLLGQSNLVDQSAHLDGFSTRDRYCETDVTSLQKGD</sequence>
<proteinExistence type="predicted"/>
<gene>
    <name evidence="3" type="ORF">ZIOFF_003747</name>
</gene>
<name>A0A8J5LWW3_ZINOF</name>
<dbReference type="EMBL" id="JACMSC010000001">
    <property type="protein sequence ID" value="KAG6538623.1"/>
    <property type="molecule type" value="Genomic_DNA"/>
</dbReference>
<dbReference type="InterPro" id="IPR054722">
    <property type="entry name" value="PolX-like_BBD"/>
</dbReference>
<keyword evidence="4" id="KW-1185">Reference proteome</keyword>
<comment type="caution">
    <text evidence="3">The sequence shown here is derived from an EMBL/GenBank/DDBJ whole genome shotgun (WGS) entry which is preliminary data.</text>
</comment>
<evidence type="ECO:0000256" key="1">
    <source>
        <dbReference type="SAM" id="MobiDB-lite"/>
    </source>
</evidence>
<dbReference type="Pfam" id="PF22936">
    <property type="entry name" value="Pol_BBD"/>
    <property type="match status" value="1"/>
</dbReference>
<dbReference type="AlphaFoldDB" id="A0A8J5LWW3"/>
<protein>
    <recommendedName>
        <fullName evidence="2">Retrovirus-related Pol polyprotein from transposon TNT 1-94-like beta-barrel domain-containing protein</fullName>
    </recommendedName>
</protein>
<feature type="compositionally biased region" description="Basic and acidic residues" evidence="1">
    <location>
        <begin position="56"/>
        <end position="77"/>
    </location>
</feature>